<dbReference type="Pfam" id="PF01047">
    <property type="entry name" value="MarR"/>
    <property type="match status" value="1"/>
</dbReference>
<dbReference type="Gene3D" id="1.10.10.10">
    <property type="entry name" value="Winged helix-like DNA-binding domain superfamily/Winged helix DNA-binding domain"/>
    <property type="match status" value="1"/>
</dbReference>
<accession>A0ABP7DJN2</accession>
<dbReference type="EMBL" id="BAABCJ010000002">
    <property type="protein sequence ID" value="GAA3704211.1"/>
    <property type="molecule type" value="Genomic_DNA"/>
</dbReference>
<comment type="caution">
    <text evidence="6">The sequence shown here is derived from an EMBL/GenBank/DDBJ whole genome shotgun (WGS) entry which is preliminary data.</text>
</comment>
<dbReference type="InterPro" id="IPR039422">
    <property type="entry name" value="MarR/SlyA-like"/>
</dbReference>
<feature type="domain" description="HTH marR-type" evidence="5">
    <location>
        <begin position="7"/>
        <end position="163"/>
    </location>
</feature>
<dbReference type="PRINTS" id="PR00598">
    <property type="entry name" value="HTHMARR"/>
</dbReference>
<keyword evidence="7" id="KW-1185">Reference proteome</keyword>
<keyword evidence="1" id="KW-0805">Transcription regulation</keyword>
<protein>
    <recommendedName>
        <fullName evidence="5">HTH marR-type domain-containing protein</fullName>
    </recommendedName>
</protein>
<dbReference type="PANTHER" id="PTHR33164:SF99">
    <property type="entry name" value="MARR FAMILY REGULATORY PROTEIN"/>
    <property type="match status" value="1"/>
</dbReference>
<feature type="region of interest" description="Disordered" evidence="4">
    <location>
        <begin position="50"/>
        <end position="76"/>
    </location>
</feature>
<dbReference type="SUPFAM" id="SSF46785">
    <property type="entry name" value="Winged helix' DNA-binding domain"/>
    <property type="match status" value="2"/>
</dbReference>
<organism evidence="6 7">
    <name type="scientific">Zhihengliuella alba</name>
    <dbReference type="NCBI Taxonomy" id="547018"/>
    <lineage>
        <taxon>Bacteria</taxon>
        <taxon>Bacillati</taxon>
        <taxon>Actinomycetota</taxon>
        <taxon>Actinomycetes</taxon>
        <taxon>Micrococcales</taxon>
        <taxon>Micrococcaceae</taxon>
        <taxon>Zhihengliuella</taxon>
    </lineage>
</organism>
<keyword evidence="3" id="KW-0804">Transcription</keyword>
<evidence type="ECO:0000256" key="3">
    <source>
        <dbReference type="ARBA" id="ARBA00023163"/>
    </source>
</evidence>
<evidence type="ECO:0000256" key="2">
    <source>
        <dbReference type="ARBA" id="ARBA00023125"/>
    </source>
</evidence>
<gene>
    <name evidence="6" type="ORF">GCM10022377_17370</name>
</gene>
<dbReference type="SMART" id="SM00347">
    <property type="entry name" value="HTH_MARR"/>
    <property type="match status" value="1"/>
</dbReference>
<dbReference type="InterPro" id="IPR023187">
    <property type="entry name" value="Tscrpt_reg_MarR-type_CS"/>
</dbReference>
<name>A0ABP7DJN2_9MICC</name>
<dbReference type="PANTHER" id="PTHR33164">
    <property type="entry name" value="TRANSCRIPTIONAL REGULATOR, MARR FAMILY"/>
    <property type="match status" value="1"/>
</dbReference>
<reference evidence="7" key="1">
    <citation type="journal article" date="2019" name="Int. J. Syst. Evol. Microbiol.">
        <title>The Global Catalogue of Microorganisms (GCM) 10K type strain sequencing project: providing services to taxonomists for standard genome sequencing and annotation.</title>
        <authorList>
            <consortium name="The Broad Institute Genomics Platform"/>
            <consortium name="The Broad Institute Genome Sequencing Center for Infectious Disease"/>
            <person name="Wu L."/>
            <person name="Ma J."/>
        </authorList>
    </citation>
    <scope>NUCLEOTIDE SEQUENCE [LARGE SCALE GENOMIC DNA]</scope>
    <source>
        <strain evidence="7">JCM 16961</strain>
    </source>
</reference>
<dbReference type="Proteomes" id="UP001501536">
    <property type="component" value="Unassembled WGS sequence"/>
</dbReference>
<sequence length="166" mass="18752">MEHDHDPADLGHLMHAAFRRLRGTWTEQLAPWGLTPFQWRALNVLVRQQDRPVRQQDRPVPQQDRGDGPEGPACMRPKDLAARLRIAARTATEVVDQLEGKGLVARRPDPADRRAVLVALTADGLGLARSIHEERRRLSDEYFSVLPAEDRAELARILHRLAAAED</sequence>
<keyword evidence="2" id="KW-0238">DNA-binding</keyword>
<dbReference type="InterPro" id="IPR036388">
    <property type="entry name" value="WH-like_DNA-bd_sf"/>
</dbReference>
<evidence type="ECO:0000256" key="4">
    <source>
        <dbReference type="SAM" id="MobiDB-lite"/>
    </source>
</evidence>
<dbReference type="InterPro" id="IPR036390">
    <property type="entry name" value="WH_DNA-bd_sf"/>
</dbReference>
<evidence type="ECO:0000313" key="7">
    <source>
        <dbReference type="Proteomes" id="UP001501536"/>
    </source>
</evidence>
<proteinExistence type="predicted"/>
<dbReference type="PROSITE" id="PS50995">
    <property type="entry name" value="HTH_MARR_2"/>
    <property type="match status" value="1"/>
</dbReference>
<dbReference type="InterPro" id="IPR000835">
    <property type="entry name" value="HTH_MarR-typ"/>
</dbReference>
<dbReference type="PROSITE" id="PS01117">
    <property type="entry name" value="HTH_MARR_1"/>
    <property type="match status" value="1"/>
</dbReference>
<dbReference type="RefSeq" id="WP_344882964.1">
    <property type="nucleotide sequence ID" value="NZ_BAABCJ010000002.1"/>
</dbReference>
<evidence type="ECO:0000313" key="6">
    <source>
        <dbReference type="EMBL" id="GAA3704211.1"/>
    </source>
</evidence>
<evidence type="ECO:0000259" key="5">
    <source>
        <dbReference type="PROSITE" id="PS50995"/>
    </source>
</evidence>
<evidence type="ECO:0000256" key="1">
    <source>
        <dbReference type="ARBA" id="ARBA00023015"/>
    </source>
</evidence>